<dbReference type="AlphaFoldDB" id="A0A1V8TK73"/>
<organism evidence="2 3">
    <name type="scientific">Cryoendolithus antarcticus</name>
    <dbReference type="NCBI Taxonomy" id="1507870"/>
    <lineage>
        <taxon>Eukaryota</taxon>
        <taxon>Fungi</taxon>
        <taxon>Dikarya</taxon>
        <taxon>Ascomycota</taxon>
        <taxon>Pezizomycotina</taxon>
        <taxon>Dothideomycetes</taxon>
        <taxon>Dothideomycetidae</taxon>
        <taxon>Cladosporiales</taxon>
        <taxon>Cladosporiaceae</taxon>
        <taxon>Cryoendolithus</taxon>
    </lineage>
</organism>
<dbReference type="Proteomes" id="UP000192596">
    <property type="component" value="Unassembled WGS sequence"/>
</dbReference>
<gene>
    <name evidence="2" type="ORF">B0A48_03503</name>
</gene>
<keyword evidence="3" id="KW-1185">Reference proteome</keyword>
<feature type="region of interest" description="Disordered" evidence="1">
    <location>
        <begin position="17"/>
        <end position="82"/>
    </location>
</feature>
<dbReference type="STRING" id="1507870.A0A1V8TK73"/>
<sequence>MPPSPNFIVASARQLYGHALPPPTPPLTGALPQPKTQHSPPNRPPLRHKSQRIVRPTRTPSPETKSNASSTPSNQSSDFNSFGASTISLLRDFPVPPNDGAGSRELSPLVAPTVVAGSESGVQRRPSTSGRGGEIYFSPVEAKGGRVELSSPLPSPEIAVPTDSPTEGHMAKPGSVQVCLTAKQVNELSVAIANSPLVHATLTMSHNSRPHAPKEDSDIDAPFAPDYALFADVNVGRTFVSDLETGFGPGVPSTTGDVTSLHITPPSAEQSESNIVLLTNTSLARSSKDRRPIATSSLSTQTDLTLFCLCAALSELSRSTGLALEEIGIQQPNAAKVASQPGIPESTDSEIDWCAFADEDEQASLALEPSVIEHESEPTNVADEAVARCLARIAGLASDFASPETLTLVDTITQLRAASTSFMVLEPTRYDHFTGTTGGVRVLGVSTALRVQLGSGKQCRALGEVVVEAVVPQWAAEEEIEVDFTIEGKQGWVRAIPLLSSRGKDSRVGRWLCLISL</sequence>
<name>A0A1V8TK73_9PEZI</name>
<evidence type="ECO:0000313" key="2">
    <source>
        <dbReference type="EMBL" id="OQO11776.1"/>
    </source>
</evidence>
<comment type="caution">
    <text evidence="2">The sequence shown here is derived from an EMBL/GenBank/DDBJ whole genome shotgun (WGS) entry which is preliminary data.</text>
</comment>
<dbReference type="EMBL" id="NAJO01000006">
    <property type="protein sequence ID" value="OQO11776.1"/>
    <property type="molecule type" value="Genomic_DNA"/>
</dbReference>
<accession>A0A1V8TK73</accession>
<evidence type="ECO:0000256" key="1">
    <source>
        <dbReference type="SAM" id="MobiDB-lite"/>
    </source>
</evidence>
<feature type="region of interest" description="Disordered" evidence="1">
    <location>
        <begin position="118"/>
        <end position="137"/>
    </location>
</feature>
<proteinExistence type="predicted"/>
<feature type="compositionally biased region" description="Low complexity" evidence="1">
    <location>
        <begin position="66"/>
        <end position="77"/>
    </location>
</feature>
<protein>
    <submittedName>
        <fullName evidence="2">Uncharacterized protein</fullName>
    </submittedName>
</protein>
<reference evidence="3" key="1">
    <citation type="submission" date="2017-03" db="EMBL/GenBank/DDBJ databases">
        <title>Genomes of endolithic fungi from Antarctica.</title>
        <authorList>
            <person name="Coleine C."/>
            <person name="Masonjones S."/>
            <person name="Stajich J.E."/>
        </authorList>
    </citation>
    <scope>NUCLEOTIDE SEQUENCE [LARGE SCALE GENOMIC DNA]</scope>
    <source>
        <strain evidence="3">CCFEE 5527</strain>
    </source>
</reference>
<dbReference type="InParanoid" id="A0A1V8TK73"/>
<evidence type="ECO:0000313" key="3">
    <source>
        <dbReference type="Proteomes" id="UP000192596"/>
    </source>
</evidence>